<dbReference type="Proteomes" id="UP000287910">
    <property type="component" value="Unassembled WGS sequence"/>
</dbReference>
<keyword evidence="3" id="KW-1185">Reference proteome</keyword>
<evidence type="ECO:0000313" key="2">
    <source>
        <dbReference type="EMBL" id="RUL49882.1"/>
    </source>
</evidence>
<feature type="transmembrane region" description="Helical" evidence="1">
    <location>
        <begin position="6"/>
        <end position="21"/>
    </location>
</feature>
<protein>
    <recommendedName>
        <fullName evidence="4">Dehalogenase</fullName>
    </recommendedName>
</protein>
<feature type="transmembrane region" description="Helical" evidence="1">
    <location>
        <begin position="63"/>
        <end position="87"/>
    </location>
</feature>
<accession>A0A432L987</accession>
<proteinExistence type="predicted"/>
<reference evidence="2 3" key="1">
    <citation type="submission" date="2018-12" db="EMBL/GenBank/DDBJ databases">
        <title>Lysinibacillus antri sp. nov., isolated from a cave soil.</title>
        <authorList>
            <person name="Narsing Rao M.P."/>
            <person name="Zhang H."/>
            <person name="Dong Z.-Y."/>
            <person name="Niu X.-K."/>
            <person name="Zhang K."/>
            <person name="Fang B.-Z."/>
            <person name="Kang Y.-Q."/>
            <person name="Xiao M."/>
            <person name="Li W.-J."/>
        </authorList>
    </citation>
    <scope>NUCLEOTIDE SEQUENCE [LARGE SCALE GENOMIC DNA]</scope>
    <source>
        <strain evidence="2 3">SYSU K30002</strain>
    </source>
</reference>
<evidence type="ECO:0008006" key="4">
    <source>
        <dbReference type="Google" id="ProtNLM"/>
    </source>
</evidence>
<comment type="caution">
    <text evidence="2">The sequence shown here is derived from an EMBL/GenBank/DDBJ whole genome shotgun (WGS) entry which is preliminary data.</text>
</comment>
<name>A0A432L987_9BACI</name>
<organism evidence="2 3">
    <name type="scientific">Lysinibacillus antri</name>
    <dbReference type="NCBI Taxonomy" id="2498145"/>
    <lineage>
        <taxon>Bacteria</taxon>
        <taxon>Bacillati</taxon>
        <taxon>Bacillota</taxon>
        <taxon>Bacilli</taxon>
        <taxon>Bacillales</taxon>
        <taxon>Bacillaceae</taxon>
        <taxon>Lysinibacillus</taxon>
    </lineage>
</organism>
<dbReference type="EMBL" id="RYYR01000022">
    <property type="protein sequence ID" value="RUL49882.1"/>
    <property type="molecule type" value="Genomic_DNA"/>
</dbReference>
<gene>
    <name evidence="2" type="ORF">EK386_14500</name>
</gene>
<keyword evidence="1" id="KW-0472">Membrane</keyword>
<keyword evidence="1" id="KW-1133">Transmembrane helix</keyword>
<evidence type="ECO:0000313" key="3">
    <source>
        <dbReference type="Proteomes" id="UP000287910"/>
    </source>
</evidence>
<dbReference type="RefSeq" id="WP_126659900.1">
    <property type="nucleotide sequence ID" value="NZ_RYYR01000022.1"/>
</dbReference>
<feature type="transmembrane region" description="Helical" evidence="1">
    <location>
        <begin position="33"/>
        <end position="57"/>
    </location>
</feature>
<dbReference type="AlphaFoldDB" id="A0A432L987"/>
<keyword evidence="1" id="KW-0812">Transmembrane</keyword>
<sequence>MAIAVAFILLVVIMALVYYFSRNKSKKWKVIAWGITTMLAITPLLSWLISITVAIIVQDGWAAVGLMMILLPLFFVIGLIILLVGIFKKFEIA</sequence>
<evidence type="ECO:0000256" key="1">
    <source>
        <dbReference type="SAM" id="Phobius"/>
    </source>
</evidence>